<evidence type="ECO:0000313" key="3">
    <source>
        <dbReference type="Proteomes" id="UP000447873"/>
    </source>
</evidence>
<dbReference type="AlphaFoldDB" id="A0A8H3UB40"/>
<protein>
    <submittedName>
        <fullName evidence="2">Uncharacterized protein</fullName>
    </submittedName>
</protein>
<sequence>MGASPGTQFRDSHRGKKGWGPWGLGTNMKKILEVSQDATAFRAAFGSTQSSYAVRALMVACRATSPQGLSVPEAVYLSQITWTSHMVDPVAAKWCCKTHLGPAPWFAAIAMERMWRAGIFGNL</sequence>
<gene>
    <name evidence="2" type="ORF">EG328_008323</name>
</gene>
<organism evidence="2 3">
    <name type="scientific">Venturia inaequalis</name>
    <name type="common">Apple scab fungus</name>
    <dbReference type="NCBI Taxonomy" id="5025"/>
    <lineage>
        <taxon>Eukaryota</taxon>
        <taxon>Fungi</taxon>
        <taxon>Dikarya</taxon>
        <taxon>Ascomycota</taxon>
        <taxon>Pezizomycotina</taxon>
        <taxon>Dothideomycetes</taxon>
        <taxon>Pleosporomycetidae</taxon>
        <taxon>Venturiales</taxon>
        <taxon>Venturiaceae</taxon>
        <taxon>Venturia</taxon>
    </lineage>
</organism>
<accession>A0A8H3UB40</accession>
<feature type="region of interest" description="Disordered" evidence="1">
    <location>
        <begin position="1"/>
        <end position="21"/>
    </location>
</feature>
<evidence type="ECO:0000256" key="1">
    <source>
        <dbReference type="SAM" id="MobiDB-lite"/>
    </source>
</evidence>
<proteinExistence type="predicted"/>
<reference evidence="2 3" key="1">
    <citation type="submission" date="2018-12" db="EMBL/GenBank/DDBJ databases">
        <title>Venturia inaequalis Genome Resource.</title>
        <authorList>
            <person name="Lichtner F.J."/>
        </authorList>
    </citation>
    <scope>NUCLEOTIDE SEQUENCE [LARGE SCALE GENOMIC DNA]</scope>
    <source>
        <strain evidence="2 3">120213</strain>
    </source>
</reference>
<comment type="caution">
    <text evidence="2">The sequence shown here is derived from an EMBL/GenBank/DDBJ whole genome shotgun (WGS) entry which is preliminary data.</text>
</comment>
<evidence type="ECO:0000313" key="2">
    <source>
        <dbReference type="EMBL" id="KAE9967217.1"/>
    </source>
</evidence>
<name>A0A8H3UB40_VENIN</name>
<dbReference type="Proteomes" id="UP000447873">
    <property type="component" value="Unassembled WGS sequence"/>
</dbReference>
<dbReference type="EMBL" id="WNWS01000469">
    <property type="protein sequence ID" value="KAE9967217.1"/>
    <property type="molecule type" value="Genomic_DNA"/>
</dbReference>